<sequence length="417" mass="48507">MTFLLSLFFFFRPIMFIDVGWLIFGLNITEFFAVFATFILIGAFILRVVVSKKLNISVVDLFIMFFIIWCFFIYVLYIDKSNIKDTAKFTLPFFTYIVMKNVITERRQYTRLILLMIYGFFIPVSLSAFLVLQGKGVDRVLYWNGLRRFLGVYVNSHNFGHCMAFVIMLMIIYTVVCSKDPDIKPLRQRKMLFLFFLVLGTLATYCLYKSYVRTALIGLMIFVYYYLFKKNKKLLLVLTGILAILGVIFATILYTIFFDMVDSASGRSKAESFGSGRPRIWMHNLEEFSNLSLDRQLAGVGEGNRKGIGVSSSSEDIWNSHNDFLEVMMQTGIVGLLIYLGMQLCILKKIRQLKDKERYVFLALFIAVNFMNFASNSYITRFGLGQLFYAVLSYIELPIYDYSKDIVEKETEKKIRY</sequence>
<evidence type="ECO:0000256" key="1">
    <source>
        <dbReference type="ARBA" id="ARBA00004141"/>
    </source>
</evidence>
<protein>
    <submittedName>
        <fullName evidence="7">O-antigen ligase</fullName>
    </submittedName>
</protein>
<evidence type="ECO:0000313" key="7">
    <source>
        <dbReference type="EMBL" id="SME90527.1"/>
    </source>
</evidence>
<reference evidence="8" key="1">
    <citation type="submission" date="2017-04" db="EMBL/GenBank/DDBJ databases">
        <authorList>
            <person name="Varghese N."/>
            <person name="Submissions S."/>
        </authorList>
    </citation>
    <scope>NUCLEOTIDE SEQUENCE [LARGE SCALE GENOMIC DNA]</scope>
    <source>
        <strain evidence="8">K3S</strain>
    </source>
</reference>
<dbReference type="AlphaFoldDB" id="A0A1X7C5T5"/>
<feature type="domain" description="O-antigen ligase-related" evidence="6">
    <location>
        <begin position="202"/>
        <end position="340"/>
    </location>
</feature>
<feature type="transmembrane region" description="Helical" evidence="5">
    <location>
        <begin position="56"/>
        <end position="78"/>
    </location>
</feature>
<dbReference type="OrthoDB" id="5445132at2"/>
<keyword evidence="8" id="KW-1185">Reference proteome</keyword>
<organism evidence="7 8">
    <name type="scientific">Desulfovibrio gilichinskyi</name>
    <dbReference type="NCBI Taxonomy" id="1519643"/>
    <lineage>
        <taxon>Bacteria</taxon>
        <taxon>Pseudomonadati</taxon>
        <taxon>Thermodesulfobacteriota</taxon>
        <taxon>Desulfovibrionia</taxon>
        <taxon>Desulfovibrionales</taxon>
        <taxon>Desulfovibrionaceae</taxon>
        <taxon>Desulfovibrio</taxon>
    </lineage>
</organism>
<dbReference type="EMBL" id="FWZU01000001">
    <property type="protein sequence ID" value="SME90527.1"/>
    <property type="molecule type" value="Genomic_DNA"/>
</dbReference>
<feature type="transmembrane region" description="Helical" evidence="5">
    <location>
        <begin position="327"/>
        <end position="347"/>
    </location>
</feature>
<keyword evidence="2 5" id="KW-0812">Transmembrane</keyword>
<feature type="transmembrane region" description="Helical" evidence="5">
    <location>
        <begin position="211"/>
        <end position="228"/>
    </location>
</feature>
<keyword evidence="7" id="KW-0436">Ligase</keyword>
<dbReference type="STRING" id="1519643.SAMN06295933_0388"/>
<dbReference type="Pfam" id="PF04932">
    <property type="entry name" value="Wzy_C"/>
    <property type="match status" value="1"/>
</dbReference>
<evidence type="ECO:0000256" key="4">
    <source>
        <dbReference type="ARBA" id="ARBA00023136"/>
    </source>
</evidence>
<dbReference type="InterPro" id="IPR007016">
    <property type="entry name" value="O-antigen_ligase-rel_domated"/>
</dbReference>
<feature type="transmembrane region" description="Helical" evidence="5">
    <location>
        <begin position="6"/>
        <end position="24"/>
    </location>
</feature>
<proteinExistence type="predicted"/>
<dbReference type="PANTHER" id="PTHR37422:SF13">
    <property type="entry name" value="LIPOPOLYSACCHARIDE BIOSYNTHESIS PROTEIN PA4999-RELATED"/>
    <property type="match status" value="1"/>
</dbReference>
<evidence type="ECO:0000313" key="8">
    <source>
        <dbReference type="Proteomes" id="UP000192906"/>
    </source>
</evidence>
<feature type="transmembrane region" description="Helical" evidence="5">
    <location>
        <begin position="188"/>
        <end position="205"/>
    </location>
</feature>
<comment type="subcellular location">
    <subcellularLocation>
        <location evidence="1">Membrane</location>
        <topology evidence="1">Multi-pass membrane protein</topology>
    </subcellularLocation>
</comment>
<dbReference type="RefSeq" id="WP_085097506.1">
    <property type="nucleotide sequence ID" value="NZ_FWZU01000001.1"/>
</dbReference>
<accession>A0A1X7C5T5</accession>
<name>A0A1X7C5T5_9BACT</name>
<dbReference type="GO" id="GO:0016020">
    <property type="term" value="C:membrane"/>
    <property type="evidence" value="ECO:0007669"/>
    <property type="project" value="UniProtKB-SubCell"/>
</dbReference>
<keyword evidence="4 5" id="KW-0472">Membrane</keyword>
<feature type="transmembrane region" description="Helical" evidence="5">
    <location>
        <begin position="31"/>
        <end position="50"/>
    </location>
</feature>
<gene>
    <name evidence="7" type="ORF">SAMN06295933_0388</name>
</gene>
<keyword evidence="3 5" id="KW-1133">Transmembrane helix</keyword>
<feature type="transmembrane region" description="Helical" evidence="5">
    <location>
        <begin position="152"/>
        <end position="176"/>
    </location>
</feature>
<dbReference type="GO" id="GO:0016874">
    <property type="term" value="F:ligase activity"/>
    <property type="evidence" value="ECO:0007669"/>
    <property type="project" value="UniProtKB-KW"/>
</dbReference>
<feature type="transmembrane region" description="Helical" evidence="5">
    <location>
        <begin position="359"/>
        <end position="379"/>
    </location>
</feature>
<feature type="transmembrane region" description="Helical" evidence="5">
    <location>
        <begin position="112"/>
        <end position="132"/>
    </location>
</feature>
<feature type="transmembrane region" description="Helical" evidence="5">
    <location>
        <begin position="235"/>
        <end position="257"/>
    </location>
</feature>
<dbReference type="InterPro" id="IPR051533">
    <property type="entry name" value="WaaL-like"/>
</dbReference>
<evidence type="ECO:0000256" key="3">
    <source>
        <dbReference type="ARBA" id="ARBA00022989"/>
    </source>
</evidence>
<evidence type="ECO:0000259" key="6">
    <source>
        <dbReference type="Pfam" id="PF04932"/>
    </source>
</evidence>
<evidence type="ECO:0000256" key="2">
    <source>
        <dbReference type="ARBA" id="ARBA00022692"/>
    </source>
</evidence>
<dbReference type="PANTHER" id="PTHR37422">
    <property type="entry name" value="TEICHURONIC ACID BIOSYNTHESIS PROTEIN TUAE"/>
    <property type="match status" value="1"/>
</dbReference>
<evidence type="ECO:0000256" key="5">
    <source>
        <dbReference type="SAM" id="Phobius"/>
    </source>
</evidence>
<dbReference type="Proteomes" id="UP000192906">
    <property type="component" value="Unassembled WGS sequence"/>
</dbReference>